<dbReference type="CDD" id="cd00090">
    <property type="entry name" value="HTH_ARSR"/>
    <property type="match status" value="1"/>
</dbReference>
<dbReference type="Pfam" id="PF01022">
    <property type="entry name" value="HTH_5"/>
    <property type="match status" value="1"/>
</dbReference>
<evidence type="ECO:0000256" key="1">
    <source>
        <dbReference type="ARBA" id="ARBA00023015"/>
    </source>
</evidence>
<dbReference type="PANTHER" id="PTHR33154">
    <property type="entry name" value="TRANSCRIPTIONAL REGULATOR, ARSR FAMILY"/>
    <property type="match status" value="1"/>
</dbReference>
<reference evidence="6" key="1">
    <citation type="submission" date="2024-06" db="EMBL/GenBank/DDBJ databases">
        <title>Caproicibacterium argilliputei sp. nov, a novel caproic acid producing anaerobic bacterium isolated from pit mud.</title>
        <authorList>
            <person name="Zeng C."/>
        </authorList>
    </citation>
    <scope>NUCLEOTIDE SEQUENCE [LARGE SCALE GENOMIC DNA]</scope>
    <source>
        <strain evidence="6">ZCY20-5</strain>
    </source>
</reference>
<dbReference type="GO" id="GO:0003700">
    <property type="term" value="F:DNA-binding transcription factor activity"/>
    <property type="evidence" value="ECO:0007669"/>
    <property type="project" value="InterPro"/>
</dbReference>
<proteinExistence type="predicted"/>
<dbReference type="SMART" id="SM00418">
    <property type="entry name" value="HTH_ARSR"/>
    <property type="match status" value="1"/>
</dbReference>
<reference evidence="6" key="3">
    <citation type="submission" date="2024-06" db="EMBL/GenBank/DDBJ databases">
        <authorList>
            <person name="Zeng C."/>
        </authorList>
    </citation>
    <scope>NUCLEOTIDE SEQUENCE [LARGE SCALE GENOMIC DNA]</scope>
    <source>
        <strain evidence="6">ZCY20-5</strain>
    </source>
</reference>
<dbReference type="Proteomes" id="UP001300604">
    <property type="component" value="Chromosome"/>
</dbReference>
<reference evidence="5 6" key="2">
    <citation type="submission" date="2024-06" db="EMBL/GenBank/DDBJ databases">
        <title>Caproicibacterium argilliputei sp. nov, a novel caproic acid producing anaerobic bacterium isolated from pit mud.</title>
        <authorList>
            <person name="Xia S."/>
        </authorList>
    </citation>
    <scope>NUCLEOTIDE SEQUENCE [LARGE SCALE GENOMIC DNA]</scope>
    <source>
        <strain evidence="5 6">ZCY20-5</strain>
    </source>
</reference>
<dbReference type="InterPro" id="IPR011991">
    <property type="entry name" value="ArsR-like_HTH"/>
</dbReference>
<evidence type="ECO:0000313" key="6">
    <source>
        <dbReference type="Proteomes" id="UP001300604"/>
    </source>
</evidence>
<dbReference type="Gene3D" id="1.10.10.10">
    <property type="entry name" value="Winged helix-like DNA-binding domain superfamily/Winged helix DNA-binding domain"/>
    <property type="match status" value="1"/>
</dbReference>
<keyword evidence="1" id="KW-0805">Transcription regulation</keyword>
<dbReference type="InterPro" id="IPR036388">
    <property type="entry name" value="WH-like_DNA-bd_sf"/>
</dbReference>
<keyword evidence="3" id="KW-0804">Transcription</keyword>
<dbReference type="InterPro" id="IPR018334">
    <property type="entry name" value="ArsR_HTH"/>
</dbReference>
<dbReference type="SUPFAM" id="SSF46785">
    <property type="entry name" value="Winged helix' DNA-binding domain"/>
    <property type="match status" value="1"/>
</dbReference>
<dbReference type="InterPro" id="IPR036390">
    <property type="entry name" value="WH_DNA-bd_sf"/>
</dbReference>
<name>A0AA97D7K7_9FIRM</name>
<dbReference type="NCBIfam" id="NF033788">
    <property type="entry name" value="HTH_metalloreg"/>
    <property type="match status" value="1"/>
</dbReference>
<organism evidence="5 6">
    <name type="scientific">Caproicibacterium argilliputei</name>
    <dbReference type="NCBI Taxonomy" id="3030016"/>
    <lineage>
        <taxon>Bacteria</taxon>
        <taxon>Bacillati</taxon>
        <taxon>Bacillota</taxon>
        <taxon>Clostridia</taxon>
        <taxon>Eubacteriales</taxon>
        <taxon>Oscillospiraceae</taxon>
        <taxon>Caproicibacterium</taxon>
    </lineage>
</organism>
<dbReference type="InterPro" id="IPR051081">
    <property type="entry name" value="HTH_MetalResp_TranReg"/>
</dbReference>
<evidence type="ECO:0000256" key="2">
    <source>
        <dbReference type="ARBA" id="ARBA00023125"/>
    </source>
</evidence>
<dbReference type="RefSeq" id="WP_275844052.1">
    <property type="nucleotide sequence ID" value="NZ_CP135996.1"/>
</dbReference>
<feature type="domain" description="HTH arsR-type" evidence="4">
    <location>
        <begin position="1"/>
        <end position="94"/>
    </location>
</feature>
<dbReference type="AlphaFoldDB" id="A0AA97D7K7"/>
<evidence type="ECO:0000313" key="5">
    <source>
        <dbReference type="EMBL" id="WOC31137.1"/>
    </source>
</evidence>
<sequence length="111" mass="12669">MRYSHAEYAPVFKALSDETRLKIVEMLSCGEMCACDILESFKITQPTLSYHMKILTDCGLVNGRREGAWMRYTINVKKVSAIKKFWDEITSEHPDCICHTVEEAGKCESSL</sequence>
<evidence type="ECO:0000259" key="4">
    <source>
        <dbReference type="PROSITE" id="PS50987"/>
    </source>
</evidence>
<evidence type="ECO:0000256" key="3">
    <source>
        <dbReference type="ARBA" id="ARBA00023163"/>
    </source>
</evidence>
<dbReference type="PROSITE" id="PS00846">
    <property type="entry name" value="HTH_ARSR_1"/>
    <property type="match status" value="1"/>
</dbReference>
<dbReference type="GO" id="GO:0003677">
    <property type="term" value="F:DNA binding"/>
    <property type="evidence" value="ECO:0007669"/>
    <property type="project" value="UniProtKB-KW"/>
</dbReference>
<dbReference type="PROSITE" id="PS50987">
    <property type="entry name" value="HTH_ARSR_2"/>
    <property type="match status" value="1"/>
</dbReference>
<keyword evidence="6" id="KW-1185">Reference proteome</keyword>
<keyword evidence="2" id="KW-0238">DNA-binding</keyword>
<dbReference type="PANTHER" id="PTHR33154:SF18">
    <property type="entry name" value="ARSENICAL RESISTANCE OPERON REPRESSOR"/>
    <property type="match status" value="1"/>
</dbReference>
<dbReference type="EMBL" id="CP135996">
    <property type="protein sequence ID" value="WOC31137.1"/>
    <property type="molecule type" value="Genomic_DNA"/>
</dbReference>
<dbReference type="PRINTS" id="PR00778">
    <property type="entry name" value="HTHARSR"/>
</dbReference>
<gene>
    <name evidence="5" type="ORF">PXC00_07835</name>
</gene>
<accession>A0AA97D7K7</accession>
<protein>
    <submittedName>
        <fullName evidence="5">Metalloregulator ArsR/SmtB family transcription factor</fullName>
    </submittedName>
</protein>
<dbReference type="KEGG" id="carl:PXC00_07835"/>
<dbReference type="InterPro" id="IPR001845">
    <property type="entry name" value="HTH_ArsR_DNA-bd_dom"/>
</dbReference>